<dbReference type="EMBL" id="KQ976490">
    <property type="protein sequence ID" value="KYM83340.1"/>
    <property type="molecule type" value="Genomic_DNA"/>
</dbReference>
<name>A0A195BFI2_9HYME</name>
<dbReference type="AlphaFoldDB" id="A0A195BFI2"/>
<reference evidence="1 2" key="1">
    <citation type="submission" date="2015-09" db="EMBL/GenBank/DDBJ databases">
        <title>Atta colombica WGS genome.</title>
        <authorList>
            <person name="Nygaard S."/>
            <person name="Hu H."/>
            <person name="Boomsma J."/>
            <person name="Zhang G."/>
        </authorList>
    </citation>
    <scope>NUCLEOTIDE SEQUENCE [LARGE SCALE GENOMIC DNA]</scope>
    <source>
        <strain evidence="1">Treedump-2</strain>
        <tissue evidence="1">Whole body</tissue>
    </source>
</reference>
<dbReference type="Proteomes" id="UP000078540">
    <property type="component" value="Unassembled WGS sequence"/>
</dbReference>
<keyword evidence="2" id="KW-1185">Reference proteome</keyword>
<evidence type="ECO:0000313" key="1">
    <source>
        <dbReference type="EMBL" id="KYM83340.1"/>
    </source>
</evidence>
<organism evidence="1 2">
    <name type="scientific">Atta colombica</name>
    <dbReference type="NCBI Taxonomy" id="520822"/>
    <lineage>
        <taxon>Eukaryota</taxon>
        <taxon>Metazoa</taxon>
        <taxon>Ecdysozoa</taxon>
        <taxon>Arthropoda</taxon>
        <taxon>Hexapoda</taxon>
        <taxon>Insecta</taxon>
        <taxon>Pterygota</taxon>
        <taxon>Neoptera</taxon>
        <taxon>Endopterygota</taxon>
        <taxon>Hymenoptera</taxon>
        <taxon>Apocrita</taxon>
        <taxon>Aculeata</taxon>
        <taxon>Formicoidea</taxon>
        <taxon>Formicidae</taxon>
        <taxon>Myrmicinae</taxon>
        <taxon>Atta</taxon>
    </lineage>
</organism>
<proteinExistence type="predicted"/>
<accession>A0A195BFI2</accession>
<evidence type="ECO:0000313" key="2">
    <source>
        <dbReference type="Proteomes" id="UP000078540"/>
    </source>
</evidence>
<protein>
    <submittedName>
        <fullName evidence="1">Uncharacterized protein</fullName>
    </submittedName>
</protein>
<gene>
    <name evidence="1" type="ORF">ALC53_06071</name>
</gene>
<sequence length="110" mass="12009">MRRCTTSCSCHRRYYRLYGATTTAGAATAVIAAAATTATTAAGKTSQRCPPRGSRHFLPDGGSVQARWTTHELYSQSFASRQRGWRKNVLMALGGSCWSSHEQGWSSSFE</sequence>